<evidence type="ECO:0000256" key="10">
    <source>
        <dbReference type="ARBA" id="ARBA00022989"/>
    </source>
</evidence>
<evidence type="ECO:0000256" key="3">
    <source>
        <dbReference type="ARBA" id="ARBA00012438"/>
    </source>
</evidence>
<dbReference type="PANTHER" id="PTHR24421">
    <property type="entry name" value="NITRATE/NITRITE SENSOR PROTEIN NARX-RELATED"/>
    <property type="match status" value="1"/>
</dbReference>
<evidence type="ECO:0000256" key="9">
    <source>
        <dbReference type="ARBA" id="ARBA00022840"/>
    </source>
</evidence>
<dbReference type="EC" id="2.7.13.3" evidence="3"/>
<dbReference type="Gene3D" id="3.30.450.40">
    <property type="match status" value="1"/>
</dbReference>
<dbReference type="SUPFAM" id="SSF55781">
    <property type="entry name" value="GAF domain-like"/>
    <property type="match status" value="1"/>
</dbReference>
<keyword evidence="10 14" id="KW-1133">Transmembrane helix</keyword>
<evidence type="ECO:0000256" key="2">
    <source>
        <dbReference type="ARBA" id="ARBA00004141"/>
    </source>
</evidence>
<dbReference type="InterPro" id="IPR003594">
    <property type="entry name" value="HATPase_dom"/>
</dbReference>
<sequence length="639" mass="68513">MCARLSSLLQHPIRPPLAWGILFSVVFVAAEIVLSLALQFYTGSKALGVVYLLGVLVASYLWGLWLGLAMVVVSSLAFDVFNLEPFGGLGFTEKWAWLHLLVFISANTVSCVIAALARSRSIEADERRQEAALVADLAHLLLASEDPGAALPVVSRRLARGLRLPGLMLERGTAAPGQGRTALPLGANGERVATLTYPTDLTEDVRRRLSDRMVASLEALFQAARDREAVEIALEASRDENRRVAEEQAALRRVATLVARDTSPTELFNAVACEMGLILKADRVAVSRFEPSHATVVGAWSVLDSPKAKKIIGSRWPLDQPGVSGRVWRTGRPARMTGYDRATGPIAEWARGEGIVLSVGCPVLVEARLWGMVIAFATDPKKEFDGAEERMLAFTELVATAISNAQARADLAASRARVVAAADESRRRIERNLHDGAQQRLVSLGLALRAVEADVPGELAGVRGRLSQTAQGLTEVLEDLRELSRGIHPAVLSKGGLMPALKMLARRSAVPVELDVELDRRLPEVVEVAVYFVVSEALSNVAKHASASEARVSLRADARAVHLLVRDDGRGGADPERGSGLVGLRDRVEALGGRLDIASPAGQGTSLSVEVPLNGDSDPPPFSLPFAGPGDRRGSRRPA</sequence>
<evidence type="ECO:0000259" key="15">
    <source>
        <dbReference type="SMART" id="SM00065"/>
    </source>
</evidence>
<keyword evidence="8" id="KW-0418">Kinase</keyword>
<dbReference type="PANTHER" id="PTHR24421:SF10">
    <property type="entry name" value="NITRATE_NITRITE SENSOR PROTEIN NARQ"/>
    <property type="match status" value="1"/>
</dbReference>
<dbReference type="SUPFAM" id="SSF55874">
    <property type="entry name" value="ATPase domain of HSP90 chaperone/DNA topoisomerase II/histidine kinase"/>
    <property type="match status" value="1"/>
</dbReference>
<keyword evidence="5" id="KW-0808">Transferase</keyword>
<feature type="transmembrane region" description="Helical" evidence="14">
    <location>
        <begin position="96"/>
        <end position="117"/>
    </location>
</feature>
<dbReference type="Gene3D" id="3.30.565.10">
    <property type="entry name" value="Histidine kinase-like ATPase, C-terminal domain"/>
    <property type="match status" value="1"/>
</dbReference>
<dbReference type="InterPro" id="IPR038318">
    <property type="entry name" value="KdpD_sf"/>
</dbReference>
<dbReference type="SMART" id="SM00387">
    <property type="entry name" value="HATPase_c"/>
    <property type="match status" value="1"/>
</dbReference>
<dbReference type="Pfam" id="PF13493">
    <property type="entry name" value="DUF4118"/>
    <property type="match status" value="1"/>
</dbReference>
<keyword evidence="7" id="KW-0547">Nucleotide-binding</keyword>
<keyword evidence="6 14" id="KW-0812">Transmembrane</keyword>
<evidence type="ECO:0000313" key="18">
    <source>
        <dbReference type="Proteomes" id="UP001602013"/>
    </source>
</evidence>
<dbReference type="InterPro" id="IPR050482">
    <property type="entry name" value="Sensor_HK_TwoCompSys"/>
</dbReference>
<keyword evidence="9" id="KW-0067">ATP-binding</keyword>
<feature type="transmembrane region" description="Helical" evidence="14">
    <location>
        <begin position="50"/>
        <end position="76"/>
    </location>
</feature>
<name>A0ABW6T4U2_9ACTN</name>
<evidence type="ECO:0000256" key="14">
    <source>
        <dbReference type="SAM" id="Phobius"/>
    </source>
</evidence>
<evidence type="ECO:0000256" key="1">
    <source>
        <dbReference type="ARBA" id="ARBA00000085"/>
    </source>
</evidence>
<evidence type="ECO:0000256" key="4">
    <source>
        <dbReference type="ARBA" id="ARBA00022553"/>
    </source>
</evidence>
<dbReference type="EMBL" id="JBIASD010000082">
    <property type="protein sequence ID" value="MFF3672271.1"/>
    <property type="molecule type" value="Genomic_DNA"/>
</dbReference>
<dbReference type="InterPro" id="IPR011712">
    <property type="entry name" value="Sig_transdc_His_kin_sub3_dim/P"/>
</dbReference>
<evidence type="ECO:0000259" key="16">
    <source>
        <dbReference type="SMART" id="SM00387"/>
    </source>
</evidence>
<dbReference type="InterPro" id="IPR025201">
    <property type="entry name" value="KdpD_TM"/>
</dbReference>
<accession>A0ABW6T4U2</accession>
<reference evidence="17 18" key="1">
    <citation type="submission" date="2024-10" db="EMBL/GenBank/DDBJ databases">
        <title>The Natural Products Discovery Center: Release of the First 8490 Sequenced Strains for Exploring Actinobacteria Biosynthetic Diversity.</title>
        <authorList>
            <person name="Kalkreuter E."/>
            <person name="Kautsar S.A."/>
            <person name="Yang D."/>
            <person name="Bader C.D."/>
            <person name="Teijaro C.N."/>
            <person name="Fluegel L."/>
            <person name="Davis C.M."/>
            <person name="Simpson J.R."/>
            <person name="Lauterbach L."/>
            <person name="Steele A.D."/>
            <person name="Gui C."/>
            <person name="Meng S."/>
            <person name="Li G."/>
            <person name="Viehrig K."/>
            <person name="Ye F."/>
            <person name="Su P."/>
            <person name="Kiefer A.F."/>
            <person name="Nichols A."/>
            <person name="Cepeda A.J."/>
            <person name="Yan W."/>
            <person name="Fan B."/>
            <person name="Jiang Y."/>
            <person name="Adhikari A."/>
            <person name="Zheng C.-J."/>
            <person name="Schuster L."/>
            <person name="Cowan T.M."/>
            <person name="Smanski M.J."/>
            <person name="Chevrette M.G."/>
            <person name="De Carvalho L.P.S."/>
            <person name="Shen B."/>
        </authorList>
    </citation>
    <scope>NUCLEOTIDE SEQUENCE [LARGE SCALE GENOMIC DNA]</scope>
    <source>
        <strain evidence="17 18">NPDC002173</strain>
    </source>
</reference>
<feature type="domain" description="GAF" evidence="15">
    <location>
        <begin position="263"/>
        <end position="412"/>
    </location>
</feature>
<dbReference type="Gene3D" id="1.20.5.1930">
    <property type="match status" value="1"/>
</dbReference>
<evidence type="ECO:0000256" key="12">
    <source>
        <dbReference type="ARBA" id="ARBA00023136"/>
    </source>
</evidence>
<proteinExistence type="predicted"/>
<organism evidence="17 18">
    <name type="scientific">Microtetraspora malaysiensis</name>
    <dbReference type="NCBI Taxonomy" id="161358"/>
    <lineage>
        <taxon>Bacteria</taxon>
        <taxon>Bacillati</taxon>
        <taxon>Actinomycetota</taxon>
        <taxon>Actinomycetes</taxon>
        <taxon>Streptosporangiales</taxon>
        <taxon>Streptosporangiaceae</taxon>
        <taxon>Microtetraspora</taxon>
    </lineage>
</organism>
<dbReference type="InterPro" id="IPR036890">
    <property type="entry name" value="HATPase_C_sf"/>
</dbReference>
<dbReference type="Pfam" id="PF01590">
    <property type="entry name" value="GAF"/>
    <property type="match status" value="1"/>
</dbReference>
<evidence type="ECO:0000256" key="6">
    <source>
        <dbReference type="ARBA" id="ARBA00022692"/>
    </source>
</evidence>
<feature type="transmembrane region" description="Helical" evidence="14">
    <location>
        <begin position="17"/>
        <end position="38"/>
    </location>
</feature>
<dbReference type="InterPro" id="IPR003018">
    <property type="entry name" value="GAF"/>
</dbReference>
<dbReference type="CDD" id="cd16917">
    <property type="entry name" value="HATPase_UhpB-NarQ-NarX-like"/>
    <property type="match status" value="1"/>
</dbReference>
<evidence type="ECO:0000256" key="8">
    <source>
        <dbReference type="ARBA" id="ARBA00022777"/>
    </source>
</evidence>
<dbReference type="RefSeq" id="WP_387418433.1">
    <property type="nucleotide sequence ID" value="NZ_JBIASD010000082.1"/>
</dbReference>
<evidence type="ECO:0000256" key="11">
    <source>
        <dbReference type="ARBA" id="ARBA00023012"/>
    </source>
</evidence>
<gene>
    <name evidence="17" type="ORF">ACFYXI_43000</name>
</gene>
<dbReference type="InterPro" id="IPR029016">
    <property type="entry name" value="GAF-like_dom_sf"/>
</dbReference>
<evidence type="ECO:0000256" key="7">
    <source>
        <dbReference type="ARBA" id="ARBA00022741"/>
    </source>
</evidence>
<feature type="region of interest" description="Disordered" evidence="13">
    <location>
        <begin position="595"/>
        <end position="639"/>
    </location>
</feature>
<keyword evidence="18" id="KW-1185">Reference proteome</keyword>
<evidence type="ECO:0000313" key="17">
    <source>
        <dbReference type="EMBL" id="MFF3672271.1"/>
    </source>
</evidence>
<keyword evidence="4" id="KW-0597">Phosphoprotein</keyword>
<comment type="caution">
    <text evidence="17">The sequence shown here is derived from an EMBL/GenBank/DDBJ whole genome shotgun (WGS) entry which is preliminary data.</text>
</comment>
<dbReference type="Proteomes" id="UP001602013">
    <property type="component" value="Unassembled WGS sequence"/>
</dbReference>
<dbReference type="Gene3D" id="1.20.120.620">
    <property type="entry name" value="Backbone structure of the membrane domain of e. Coli histidine kinase receptor kdpd"/>
    <property type="match status" value="1"/>
</dbReference>
<comment type="catalytic activity">
    <reaction evidence="1">
        <text>ATP + protein L-histidine = ADP + protein N-phospho-L-histidine.</text>
        <dbReference type="EC" id="2.7.13.3"/>
    </reaction>
</comment>
<evidence type="ECO:0000256" key="5">
    <source>
        <dbReference type="ARBA" id="ARBA00022679"/>
    </source>
</evidence>
<feature type="domain" description="Histidine kinase/HSP90-like ATPase" evidence="16">
    <location>
        <begin position="525"/>
        <end position="615"/>
    </location>
</feature>
<keyword evidence="11" id="KW-0902">Two-component regulatory system</keyword>
<keyword evidence="12 14" id="KW-0472">Membrane</keyword>
<dbReference type="Pfam" id="PF07730">
    <property type="entry name" value="HisKA_3"/>
    <property type="match status" value="1"/>
</dbReference>
<comment type="subcellular location">
    <subcellularLocation>
        <location evidence="2">Membrane</location>
        <topology evidence="2">Multi-pass membrane protein</topology>
    </subcellularLocation>
</comment>
<dbReference type="Pfam" id="PF02518">
    <property type="entry name" value="HATPase_c"/>
    <property type="match status" value="1"/>
</dbReference>
<evidence type="ECO:0000256" key="13">
    <source>
        <dbReference type="SAM" id="MobiDB-lite"/>
    </source>
</evidence>
<dbReference type="SMART" id="SM00065">
    <property type="entry name" value="GAF"/>
    <property type="match status" value="1"/>
</dbReference>
<protein>
    <recommendedName>
        <fullName evidence="3">histidine kinase</fullName>
        <ecNumber evidence="3">2.7.13.3</ecNumber>
    </recommendedName>
</protein>